<proteinExistence type="predicted"/>
<protein>
    <submittedName>
        <fullName evidence="3">Uncharacterized protein</fullName>
    </submittedName>
</protein>
<evidence type="ECO:0000313" key="6">
    <source>
        <dbReference type="Proteomes" id="UP001302367"/>
    </source>
</evidence>
<feature type="region of interest" description="Disordered" evidence="2">
    <location>
        <begin position="628"/>
        <end position="658"/>
    </location>
</feature>
<feature type="region of interest" description="Disordered" evidence="2">
    <location>
        <begin position="440"/>
        <end position="561"/>
    </location>
</feature>
<organism evidence="3 5">
    <name type="scientific">Cercospora beticola</name>
    <name type="common">Sugarbeet leaf spot fungus</name>
    <dbReference type="NCBI Taxonomy" id="122368"/>
    <lineage>
        <taxon>Eukaryota</taxon>
        <taxon>Fungi</taxon>
        <taxon>Dikarya</taxon>
        <taxon>Ascomycota</taxon>
        <taxon>Pezizomycotina</taxon>
        <taxon>Dothideomycetes</taxon>
        <taxon>Dothideomycetidae</taxon>
        <taxon>Mycosphaerellales</taxon>
        <taxon>Mycosphaerellaceae</taxon>
        <taxon>Cercospora</taxon>
    </lineage>
</organism>
<dbReference type="Proteomes" id="UP001302367">
    <property type="component" value="Chromosome 3"/>
</dbReference>
<feature type="region of interest" description="Disordered" evidence="2">
    <location>
        <begin position="586"/>
        <end position="610"/>
    </location>
</feature>
<feature type="region of interest" description="Disordered" evidence="2">
    <location>
        <begin position="303"/>
        <end position="397"/>
    </location>
</feature>
<keyword evidence="6" id="KW-1185">Reference proteome</keyword>
<sequence>MKHESGIEVYLIPADGDGDSLKYPELHHKQKLEWFKKMLGTKETEDEYHARHNCCFIRRHENQRFKIVVRFNEGFEMYSSSAILIGVGIGYEATYGPPGPIVRYCRKSVRRSARREREEQRERDFEFEYHTIQKSFAVGQQIVLEGPNGKGYEVPEYIESDESPYYRIEKRPYENYVNPGTLTVAVQRGGHDWLDEEGVSRREQSKIGPNGPLKERPRDEDSFLHVYGKNGRKVRWEFRVRSLERMLEIEKRNRVSAGQGPMSQEEGNDPLRYTLIRDEDFQLKGKQGEDYRLQLQEEYLRKGERDKQAAARPRRERKKPKVCNCPEEHGGETCKKRKLRDGATQDGSEEQSMPRAKKPKAPCASNRPAEQAAGSSIAPDESDMPAPGEKEALTAPRECKKCRKYKKAPKGKKWFFVQDTGRWMLAPIDARDSFQAWADGEEADDETVQRAAGAGPSQAPEVAAPQQPIIRPDKDDEEIVGIEAKPAESETPIDEADKETMQQVTGAEQHLEPTRPAAQQPLFQQYENGQEIANINETRETQGAPNTNAVELPGASPSNEPVHAALDKEHEVDQVDTGTMQDIVPTAEVPSTGIPPGAEPTSTEKNKADRIWTPLNFTLHLYDGNSAAKTNSQGNAKGSGRIGRSFSGFSATPVQRPPSAMQKFIERSIWDSPSPGFLDFSSPPFGKDMTPVRDDGAGNPQDDDSGFGTPFPDESGSSFKPRRRRSIPSRSRIFPNRSRPRDQSHTAIDLTVDTASEIRTFKKEHSEQVESKYQQTRFVQEDSEDEFEAELRDIELRREEIQLERRQAELKRKLKQKAAAKRQSKVKQEIIEID</sequence>
<evidence type="ECO:0000256" key="1">
    <source>
        <dbReference type="SAM" id="Coils"/>
    </source>
</evidence>
<feature type="compositionally biased region" description="Basic residues" evidence="2">
    <location>
        <begin position="312"/>
        <end position="321"/>
    </location>
</feature>
<evidence type="ECO:0000313" key="5">
    <source>
        <dbReference type="Proteomes" id="UP000230605"/>
    </source>
</evidence>
<feature type="compositionally biased region" description="Basic and acidic residues" evidence="2">
    <location>
        <begin position="195"/>
        <end position="205"/>
    </location>
</feature>
<evidence type="ECO:0000256" key="2">
    <source>
        <dbReference type="SAM" id="MobiDB-lite"/>
    </source>
</evidence>
<reference evidence="4 6" key="2">
    <citation type="submission" date="2023-09" db="EMBL/GenBank/DDBJ databases">
        <title>Complete-Gapless Cercospora beticola genome.</title>
        <authorList>
            <person name="Wyatt N.A."/>
            <person name="Spanner R.E."/>
            <person name="Bolton M.D."/>
        </authorList>
    </citation>
    <scope>NUCLEOTIDE SEQUENCE [LARGE SCALE GENOMIC DNA]</scope>
    <source>
        <strain evidence="4">Cb09-40</strain>
    </source>
</reference>
<dbReference type="OrthoDB" id="3650800at2759"/>
<feature type="region of interest" description="Disordered" evidence="2">
    <location>
        <begin position="675"/>
        <end position="746"/>
    </location>
</feature>
<dbReference type="AlphaFoldDB" id="A0A2G5I6E7"/>
<feature type="compositionally biased region" description="Low complexity" evidence="2">
    <location>
        <begin position="728"/>
        <end position="737"/>
    </location>
</feature>
<dbReference type="EMBL" id="LKMD01000101">
    <property type="protein sequence ID" value="PIB00043.1"/>
    <property type="molecule type" value="Genomic_DNA"/>
</dbReference>
<feature type="coiled-coil region" evidence="1">
    <location>
        <begin position="784"/>
        <end position="823"/>
    </location>
</feature>
<keyword evidence="1" id="KW-0175">Coiled coil</keyword>
<accession>A0A2G5I6E7</accession>
<name>A0A2G5I6E7_CERBT</name>
<evidence type="ECO:0000313" key="4">
    <source>
        <dbReference type="EMBL" id="WPB00868.1"/>
    </source>
</evidence>
<feature type="compositionally biased region" description="Polar residues" evidence="2">
    <location>
        <begin position="521"/>
        <end position="549"/>
    </location>
</feature>
<evidence type="ECO:0000313" key="3">
    <source>
        <dbReference type="EMBL" id="PIB00043.1"/>
    </source>
</evidence>
<feature type="region of interest" description="Disordered" evidence="2">
    <location>
        <begin position="195"/>
        <end position="219"/>
    </location>
</feature>
<feature type="compositionally biased region" description="Low complexity" evidence="2">
    <location>
        <begin position="638"/>
        <end position="650"/>
    </location>
</feature>
<reference evidence="3 5" key="1">
    <citation type="submission" date="2015-10" db="EMBL/GenBank/DDBJ databases">
        <title>The cercosporin biosynthetic gene cluster was horizontally transferred to several fungal lineages and shown to be expanded in Cercospora beticola based on microsynteny with recipient genomes.</title>
        <authorList>
            <person name="De Jonge R."/>
            <person name="Ebert M.K."/>
            <person name="Suttle J.C."/>
            <person name="Jurick Ii W.M."/>
            <person name="Secor G.A."/>
            <person name="Thomma B.P."/>
            <person name="Van De Peer Y."/>
            <person name="Bolton M.D."/>
        </authorList>
    </citation>
    <scope>NUCLEOTIDE SEQUENCE [LARGE SCALE GENOMIC DNA]</scope>
    <source>
        <strain evidence="3 5">09-40</strain>
    </source>
</reference>
<dbReference type="EMBL" id="CP134186">
    <property type="protein sequence ID" value="WPB00868.1"/>
    <property type="molecule type" value="Genomic_DNA"/>
</dbReference>
<dbReference type="Proteomes" id="UP000230605">
    <property type="component" value="Chromosome 3"/>
</dbReference>
<gene>
    <name evidence="3" type="ORF">CB0940_03689</name>
    <name evidence="4" type="ORF">RHO25_005488</name>
</gene>